<name>X1IVP7_9ZZZZ</name>
<organism evidence="1">
    <name type="scientific">marine sediment metagenome</name>
    <dbReference type="NCBI Taxonomy" id="412755"/>
    <lineage>
        <taxon>unclassified sequences</taxon>
        <taxon>metagenomes</taxon>
        <taxon>ecological metagenomes</taxon>
    </lineage>
</organism>
<feature type="non-terminal residue" evidence="1">
    <location>
        <position position="1"/>
    </location>
</feature>
<reference evidence="1" key="1">
    <citation type="journal article" date="2014" name="Front. Microbiol.">
        <title>High frequency of phylogenetically diverse reductive dehalogenase-homologous genes in deep subseafloor sedimentary metagenomes.</title>
        <authorList>
            <person name="Kawai M."/>
            <person name="Futagami T."/>
            <person name="Toyoda A."/>
            <person name="Takaki Y."/>
            <person name="Nishi S."/>
            <person name="Hori S."/>
            <person name="Arai W."/>
            <person name="Tsubouchi T."/>
            <person name="Morono Y."/>
            <person name="Uchiyama I."/>
            <person name="Ito T."/>
            <person name="Fujiyama A."/>
            <person name="Inagaki F."/>
            <person name="Takami H."/>
        </authorList>
    </citation>
    <scope>NUCLEOTIDE SEQUENCE</scope>
    <source>
        <strain evidence="1">Expedition CK06-06</strain>
    </source>
</reference>
<gene>
    <name evidence="1" type="ORF">S03H2_67062</name>
</gene>
<accession>X1IVP7</accession>
<dbReference type="AlphaFoldDB" id="X1IVP7"/>
<evidence type="ECO:0000313" key="1">
    <source>
        <dbReference type="EMBL" id="GAH85797.1"/>
    </source>
</evidence>
<sequence length="58" mass="6736">SNNGLFRTFYADDEGYCNFTIPALKDNAYNISITGHNTKPSHFNFFFHILTALRLKDY</sequence>
<proteinExistence type="predicted"/>
<comment type="caution">
    <text evidence="1">The sequence shown here is derived from an EMBL/GenBank/DDBJ whole genome shotgun (WGS) entry which is preliminary data.</text>
</comment>
<dbReference type="EMBL" id="BARU01043853">
    <property type="protein sequence ID" value="GAH85797.1"/>
    <property type="molecule type" value="Genomic_DNA"/>
</dbReference>
<protein>
    <submittedName>
        <fullName evidence="1">Uncharacterized protein</fullName>
    </submittedName>
</protein>